<keyword evidence="7" id="KW-0813">Transport</keyword>
<dbReference type="Proteomes" id="UP000253940">
    <property type="component" value="Chromosome"/>
</dbReference>
<dbReference type="PANTHER" id="PTHR30558">
    <property type="entry name" value="EXBD MEMBRANE COMPONENT OF PMF-DRIVEN MACROMOLECULE IMPORT SYSTEM"/>
    <property type="match status" value="1"/>
</dbReference>
<organism evidence="9 10">
    <name type="scientific">Aquirhabdus parva</name>
    <dbReference type="NCBI Taxonomy" id="2283318"/>
    <lineage>
        <taxon>Bacteria</taxon>
        <taxon>Pseudomonadati</taxon>
        <taxon>Pseudomonadota</taxon>
        <taxon>Gammaproteobacteria</taxon>
        <taxon>Moraxellales</taxon>
        <taxon>Moraxellaceae</taxon>
        <taxon>Aquirhabdus</taxon>
    </lineage>
</organism>
<sequence>MRYLETKKARIEIIPMIDIMLFLLVFFAMMTLKMIPTSGHLTKLPTSSTAVTIPPTKLLVEITLDQDVVVENHTMTLPQLTALLKSRDSKKTVVTIAGDQNASLQTVMSVIDAVKQGGATEVALSASHAAPAP</sequence>
<dbReference type="EMBL" id="CP031222">
    <property type="protein sequence ID" value="AXI04142.1"/>
    <property type="molecule type" value="Genomic_DNA"/>
</dbReference>
<evidence type="ECO:0000256" key="2">
    <source>
        <dbReference type="ARBA" id="ARBA00005811"/>
    </source>
</evidence>
<accession>A0A345PA33</accession>
<reference evidence="9 10" key="1">
    <citation type="submission" date="2018-07" db="EMBL/GenBank/DDBJ databases">
        <title>Genome sequencing of Moraxellaceae gen. HYN0046.</title>
        <authorList>
            <person name="Kim M."/>
            <person name="Yi H."/>
        </authorList>
    </citation>
    <scope>NUCLEOTIDE SEQUENCE [LARGE SCALE GENOMIC DNA]</scope>
    <source>
        <strain evidence="9 10">HYN0046</strain>
    </source>
</reference>
<protein>
    <submittedName>
        <fullName evidence="9">Biopolymer transporter ExbD</fullName>
    </submittedName>
</protein>
<evidence type="ECO:0000256" key="8">
    <source>
        <dbReference type="SAM" id="Phobius"/>
    </source>
</evidence>
<dbReference type="GO" id="GO:0022857">
    <property type="term" value="F:transmembrane transporter activity"/>
    <property type="evidence" value="ECO:0007669"/>
    <property type="project" value="InterPro"/>
</dbReference>
<keyword evidence="4 7" id="KW-0812">Transmembrane</keyword>
<evidence type="ECO:0000256" key="1">
    <source>
        <dbReference type="ARBA" id="ARBA00004162"/>
    </source>
</evidence>
<dbReference type="OrthoDB" id="9793581at2"/>
<evidence type="ECO:0000256" key="3">
    <source>
        <dbReference type="ARBA" id="ARBA00022475"/>
    </source>
</evidence>
<evidence type="ECO:0000256" key="7">
    <source>
        <dbReference type="RuleBase" id="RU003879"/>
    </source>
</evidence>
<evidence type="ECO:0000313" key="9">
    <source>
        <dbReference type="EMBL" id="AXI04142.1"/>
    </source>
</evidence>
<name>A0A345PA33_9GAMM</name>
<dbReference type="InterPro" id="IPR003400">
    <property type="entry name" value="ExbD"/>
</dbReference>
<keyword evidence="3" id="KW-1003">Cell membrane</keyword>
<dbReference type="RefSeq" id="WP_114900250.1">
    <property type="nucleotide sequence ID" value="NZ_CP031222.1"/>
</dbReference>
<dbReference type="AlphaFoldDB" id="A0A345PA33"/>
<keyword evidence="6 8" id="KW-0472">Membrane</keyword>
<keyword evidence="5 8" id="KW-1133">Transmembrane helix</keyword>
<keyword evidence="7" id="KW-0653">Protein transport</keyword>
<dbReference type="KEGG" id="mbah:HYN46_15630"/>
<evidence type="ECO:0000256" key="5">
    <source>
        <dbReference type="ARBA" id="ARBA00022989"/>
    </source>
</evidence>
<gene>
    <name evidence="9" type="ORF">HYN46_15630</name>
</gene>
<dbReference type="Pfam" id="PF02472">
    <property type="entry name" value="ExbD"/>
    <property type="match status" value="1"/>
</dbReference>
<comment type="subcellular location">
    <subcellularLocation>
        <location evidence="1">Cell membrane</location>
        <topology evidence="1">Single-pass membrane protein</topology>
    </subcellularLocation>
    <subcellularLocation>
        <location evidence="7">Cell membrane</location>
        <topology evidence="7">Single-pass type II membrane protein</topology>
    </subcellularLocation>
</comment>
<evidence type="ECO:0000256" key="6">
    <source>
        <dbReference type="ARBA" id="ARBA00023136"/>
    </source>
</evidence>
<dbReference type="GO" id="GO:0005886">
    <property type="term" value="C:plasma membrane"/>
    <property type="evidence" value="ECO:0007669"/>
    <property type="project" value="UniProtKB-SubCell"/>
</dbReference>
<evidence type="ECO:0000313" key="10">
    <source>
        <dbReference type="Proteomes" id="UP000253940"/>
    </source>
</evidence>
<proteinExistence type="inferred from homology"/>
<comment type="similarity">
    <text evidence="2 7">Belongs to the ExbD/TolR family.</text>
</comment>
<evidence type="ECO:0000256" key="4">
    <source>
        <dbReference type="ARBA" id="ARBA00022692"/>
    </source>
</evidence>
<keyword evidence="10" id="KW-1185">Reference proteome</keyword>
<dbReference type="Gene3D" id="3.30.420.270">
    <property type="match status" value="1"/>
</dbReference>
<dbReference type="GO" id="GO:0015031">
    <property type="term" value="P:protein transport"/>
    <property type="evidence" value="ECO:0007669"/>
    <property type="project" value="UniProtKB-KW"/>
</dbReference>
<feature type="transmembrane region" description="Helical" evidence="8">
    <location>
        <begin position="12"/>
        <end position="32"/>
    </location>
</feature>